<gene>
    <name evidence="2" type="ORF">LX13_003339</name>
</gene>
<feature type="domain" description="Xylose isomerase-like TIM barrel" evidence="1">
    <location>
        <begin position="20"/>
        <end position="309"/>
    </location>
</feature>
<dbReference type="InterPro" id="IPR050312">
    <property type="entry name" value="IolE/XylAMocC-like"/>
</dbReference>
<dbReference type="GO" id="GO:0016853">
    <property type="term" value="F:isomerase activity"/>
    <property type="evidence" value="ECO:0007669"/>
    <property type="project" value="UniProtKB-KW"/>
</dbReference>
<dbReference type="PANTHER" id="PTHR12110:SF21">
    <property type="entry name" value="XYLOSE ISOMERASE-LIKE TIM BARREL DOMAIN-CONTAINING PROTEIN"/>
    <property type="match status" value="1"/>
</dbReference>
<name>A0ABT1HIE9_9NOCA</name>
<dbReference type="Proteomes" id="UP001206895">
    <property type="component" value="Unassembled WGS sequence"/>
</dbReference>
<evidence type="ECO:0000259" key="1">
    <source>
        <dbReference type="Pfam" id="PF01261"/>
    </source>
</evidence>
<comment type="caution">
    <text evidence="2">The sequence shown here is derived from an EMBL/GenBank/DDBJ whole genome shotgun (WGS) entry which is preliminary data.</text>
</comment>
<dbReference type="EMBL" id="JAMTCJ010000003">
    <property type="protein sequence ID" value="MCP2177511.1"/>
    <property type="molecule type" value="Genomic_DNA"/>
</dbReference>
<dbReference type="InterPro" id="IPR013022">
    <property type="entry name" value="Xyl_isomerase-like_TIM-brl"/>
</dbReference>
<dbReference type="PANTHER" id="PTHR12110">
    <property type="entry name" value="HYDROXYPYRUVATE ISOMERASE"/>
    <property type="match status" value="1"/>
</dbReference>
<organism evidence="2 3">
    <name type="scientific">Williamsia maris</name>
    <dbReference type="NCBI Taxonomy" id="72806"/>
    <lineage>
        <taxon>Bacteria</taxon>
        <taxon>Bacillati</taxon>
        <taxon>Actinomycetota</taxon>
        <taxon>Actinomycetes</taxon>
        <taxon>Mycobacteriales</taxon>
        <taxon>Nocardiaceae</taxon>
        <taxon>Williamsia</taxon>
    </lineage>
</organism>
<evidence type="ECO:0000313" key="2">
    <source>
        <dbReference type="EMBL" id="MCP2177511.1"/>
    </source>
</evidence>
<dbReference type="RefSeq" id="WP_253662439.1">
    <property type="nucleotide sequence ID" value="NZ_BAAAJQ010000001.1"/>
</dbReference>
<keyword evidence="3" id="KW-1185">Reference proteome</keyword>
<dbReference type="InterPro" id="IPR036237">
    <property type="entry name" value="Xyl_isomerase-like_sf"/>
</dbReference>
<keyword evidence="2" id="KW-0413">Isomerase</keyword>
<dbReference type="Gene3D" id="3.20.20.150">
    <property type="entry name" value="Divalent-metal-dependent TIM barrel enzymes"/>
    <property type="match status" value="1"/>
</dbReference>
<reference evidence="2 3" key="1">
    <citation type="submission" date="2022-06" db="EMBL/GenBank/DDBJ databases">
        <title>Genomic Encyclopedia of Archaeal and Bacterial Type Strains, Phase II (KMG-II): from individual species to whole genera.</title>
        <authorList>
            <person name="Goeker M."/>
        </authorList>
    </citation>
    <scope>NUCLEOTIDE SEQUENCE [LARGE SCALE GENOMIC DNA]</scope>
    <source>
        <strain evidence="2 3">DSM 44693</strain>
    </source>
</reference>
<dbReference type="Pfam" id="PF01261">
    <property type="entry name" value="AP_endonuc_2"/>
    <property type="match status" value="1"/>
</dbReference>
<evidence type="ECO:0000313" key="3">
    <source>
        <dbReference type="Proteomes" id="UP001206895"/>
    </source>
</evidence>
<dbReference type="SUPFAM" id="SSF51658">
    <property type="entry name" value="Xylose isomerase-like"/>
    <property type="match status" value="1"/>
</dbReference>
<sequence>MKLGVYTACLHDKTLDEALATIAELGLTSIEVNSGGFIDAPHIHVDSLLQNATARREYLARIADAGLELTALNVNGNPLHPDVAVSSKHSRDLHRTIELAGLLGVRDVITMSGQPGADRGSALPAWVVEPWNSASTEMLAYQWDEVTVPYWTDIEQRAANAGVRVALELHPHNVVFNPATLVRLIERTGGTHIGAEMDPSHLFWQGMEPIAGIEYLGDRVFVAAAKDVRINEENCRLNGMLDDRFVTPGPGEFALNIGGRFVANNFPAEAPWNFVTVGRGHDTTYWADFLAALQKVDPDIAINLEHEDVEMGQFEGLQMGAETMLSAEKIATGDTATVGAANAG</sequence>
<proteinExistence type="predicted"/>
<accession>A0ABT1HIE9</accession>
<protein>
    <submittedName>
        <fullName evidence="2">Sugar phosphate isomerase/epimerase</fullName>
    </submittedName>
</protein>